<reference evidence="17" key="1">
    <citation type="submission" date="2020-11" db="EMBL/GenBank/DDBJ databases">
        <authorList>
            <person name="Tran Van P."/>
        </authorList>
    </citation>
    <scope>NUCLEOTIDE SEQUENCE</scope>
</reference>
<organism evidence="17">
    <name type="scientific">Oppiella nova</name>
    <dbReference type="NCBI Taxonomy" id="334625"/>
    <lineage>
        <taxon>Eukaryota</taxon>
        <taxon>Metazoa</taxon>
        <taxon>Ecdysozoa</taxon>
        <taxon>Arthropoda</taxon>
        <taxon>Chelicerata</taxon>
        <taxon>Arachnida</taxon>
        <taxon>Acari</taxon>
        <taxon>Acariformes</taxon>
        <taxon>Sarcoptiformes</taxon>
        <taxon>Oribatida</taxon>
        <taxon>Brachypylina</taxon>
        <taxon>Oppioidea</taxon>
        <taxon>Oppiidae</taxon>
        <taxon>Oppiella</taxon>
    </lineage>
</organism>
<keyword evidence="12 15" id="KW-0503">Monooxygenase</keyword>
<evidence type="ECO:0000256" key="14">
    <source>
        <dbReference type="PIRSR" id="PIRSR602401-1"/>
    </source>
</evidence>
<evidence type="ECO:0000256" key="12">
    <source>
        <dbReference type="ARBA" id="ARBA00023033"/>
    </source>
</evidence>
<comment type="subcellular location">
    <subcellularLocation>
        <location evidence="4">Endoplasmic reticulum membrane</location>
        <topology evidence="4">Peripheral membrane protein</topology>
    </subcellularLocation>
    <subcellularLocation>
        <location evidence="3">Microsome membrane</location>
        <topology evidence="3">Peripheral membrane protein</topology>
    </subcellularLocation>
</comment>
<evidence type="ECO:0000256" key="10">
    <source>
        <dbReference type="ARBA" id="ARBA00023002"/>
    </source>
</evidence>
<evidence type="ECO:0008006" key="19">
    <source>
        <dbReference type="Google" id="ProtNLM"/>
    </source>
</evidence>
<evidence type="ECO:0000256" key="5">
    <source>
        <dbReference type="ARBA" id="ARBA00010617"/>
    </source>
</evidence>
<name>A0A7R9QTD5_9ACAR</name>
<keyword evidence="7 14" id="KW-0479">Metal-binding</keyword>
<dbReference type="InterPro" id="IPR001128">
    <property type="entry name" value="Cyt_P450"/>
</dbReference>
<dbReference type="SUPFAM" id="SSF48264">
    <property type="entry name" value="Cytochrome P450"/>
    <property type="match status" value="1"/>
</dbReference>
<dbReference type="GO" id="GO:0004497">
    <property type="term" value="F:monooxygenase activity"/>
    <property type="evidence" value="ECO:0007669"/>
    <property type="project" value="UniProtKB-KW"/>
</dbReference>
<dbReference type="AlphaFoldDB" id="A0A7R9QTD5"/>
<dbReference type="OrthoDB" id="6513420at2759"/>
<evidence type="ECO:0000256" key="6">
    <source>
        <dbReference type="ARBA" id="ARBA00022617"/>
    </source>
</evidence>
<evidence type="ECO:0000256" key="11">
    <source>
        <dbReference type="ARBA" id="ARBA00023004"/>
    </source>
</evidence>
<evidence type="ECO:0000256" key="15">
    <source>
        <dbReference type="RuleBase" id="RU000461"/>
    </source>
</evidence>
<keyword evidence="11 14" id="KW-0408">Iron</keyword>
<comment type="function">
    <text evidence="2">May be involved in the metabolism of insect hormones and in the breakdown of synthetic insecticides.</text>
</comment>
<dbReference type="PRINTS" id="PR00385">
    <property type="entry name" value="P450"/>
</dbReference>
<dbReference type="InterPro" id="IPR002401">
    <property type="entry name" value="Cyt_P450_E_grp-I"/>
</dbReference>
<evidence type="ECO:0000256" key="1">
    <source>
        <dbReference type="ARBA" id="ARBA00001971"/>
    </source>
</evidence>
<evidence type="ECO:0000256" key="7">
    <source>
        <dbReference type="ARBA" id="ARBA00022723"/>
    </source>
</evidence>
<comment type="similarity">
    <text evidence="5 15">Belongs to the cytochrome P450 family.</text>
</comment>
<dbReference type="PRINTS" id="PR00463">
    <property type="entry name" value="EP450I"/>
</dbReference>
<dbReference type="InterPro" id="IPR017972">
    <property type="entry name" value="Cyt_P450_CS"/>
</dbReference>
<evidence type="ECO:0000256" key="3">
    <source>
        <dbReference type="ARBA" id="ARBA00004174"/>
    </source>
</evidence>
<keyword evidence="13 16" id="KW-0472">Membrane</keyword>
<feature type="transmembrane region" description="Helical" evidence="16">
    <location>
        <begin position="6"/>
        <end position="29"/>
    </location>
</feature>
<dbReference type="FunFam" id="1.10.630.10:FF:000238">
    <property type="entry name" value="Cytochrome P450 2A6"/>
    <property type="match status" value="1"/>
</dbReference>
<dbReference type="Gene3D" id="1.10.630.10">
    <property type="entry name" value="Cytochrome P450"/>
    <property type="match status" value="1"/>
</dbReference>
<protein>
    <recommendedName>
        <fullName evidence="19">Cytochrome P450</fullName>
    </recommendedName>
</protein>
<evidence type="ECO:0000256" key="13">
    <source>
        <dbReference type="ARBA" id="ARBA00023136"/>
    </source>
</evidence>
<evidence type="ECO:0000256" key="16">
    <source>
        <dbReference type="SAM" id="Phobius"/>
    </source>
</evidence>
<keyword evidence="8" id="KW-0256">Endoplasmic reticulum</keyword>
<dbReference type="GO" id="GO:0016705">
    <property type="term" value="F:oxidoreductase activity, acting on paired donors, with incorporation or reduction of molecular oxygen"/>
    <property type="evidence" value="ECO:0007669"/>
    <property type="project" value="InterPro"/>
</dbReference>
<proteinExistence type="inferred from homology"/>
<comment type="cofactor">
    <cofactor evidence="1 14">
        <name>heme</name>
        <dbReference type="ChEBI" id="CHEBI:30413"/>
    </cofactor>
</comment>
<dbReference type="Pfam" id="PF00067">
    <property type="entry name" value="p450"/>
    <property type="match status" value="1"/>
</dbReference>
<keyword evidence="9" id="KW-0492">Microsome</keyword>
<dbReference type="Proteomes" id="UP000728032">
    <property type="component" value="Unassembled WGS sequence"/>
</dbReference>
<feature type="non-terminal residue" evidence="17">
    <location>
        <position position="1"/>
    </location>
</feature>
<keyword evidence="16" id="KW-1133">Transmembrane helix</keyword>
<gene>
    <name evidence="17" type="ORF">ONB1V03_LOCUS13617</name>
</gene>
<dbReference type="GO" id="GO:0005506">
    <property type="term" value="F:iron ion binding"/>
    <property type="evidence" value="ECO:0007669"/>
    <property type="project" value="InterPro"/>
</dbReference>
<keyword evidence="10 15" id="KW-0560">Oxidoreductase</keyword>
<evidence type="ECO:0000313" key="17">
    <source>
        <dbReference type="EMBL" id="CAD7656982.1"/>
    </source>
</evidence>
<evidence type="ECO:0000256" key="4">
    <source>
        <dbReference type="ARBA" id="ARBA00004406"/>
    </source>
</evidence>
<dbReference type="PANTHER" id="PTHR24300:SF417">
    <property type="entry name" value="CYTOCHROME P450 508B1-RELATED"/>
    <property type="match status" value="1"/>
</dbReference>
<dbReference type="EMBL" id="OC926965">
    <property type="protein sequence ID" value="CAD7656982.1"/>
    <property type="molecule type" value="Genomic_DNA"/>
</dbReference>
<dbReference type="InterPro" id="IPR050182">
    <property type="entry name" value="Cytochrome_P450_fam2"/>
</dbReference>
<evidence type="ECO:0000256" key="9">
    <source>
        <dbReference type="ARBA" id="ARBA00022848"/>
    </source>
</evidence>
<feature type="binding site" description="axial binding residue" evidence="14">
    <location>
        <position position="446"/>
    </location>
    <ligand>
        <name>heme</name>
        <dbReference type="ChEBI" id="CHEBI:30413"/>
    </ligand>
    <ligandPart>
        <name>Fe</name>
        <dbReference type="ChEBI" id="CHEBI:18248"/>
    </ligandPart>
</feature>
<dbReference type="GO" id="GO:0005789">
    <property type="term" value="C:endoplasmic reticulum membrane"/>
    <property type="evidence" value="ECO:0007669"/>
    <property type="project" value="UniProtKB-SubCell"/>
</dbReference>
<sequence>MIDLNYSVVSWLITVSIALITVYLVRFYLRVLSLPKGPFPLPILGNVLIFRGTKVNQFIIINELHKTYGPVYTLWFGSSPMVIIADYYLLKKAFNSKNNELMGRPVTGFSKILLQNGKNVLFTSHGPVWASLRRVAHSAVRKLAVSEKLSDLVDDVVNETVETMISNEGIGKPFNPKTYIYMSVINIIASSGFGKRYSFEDKELKFYEESFEYFRANANKLALTDRVPILKPFYANVVNKTIQTMKGLTTSAKQKYMDRLKVHSSGEIHDFCDALIEAKEEAIADEKESASALTDVNLSLVIMDLFLAGVDTTQYTMRWIILLMANNMEMQLRMRHEINDIIGDKVADNHHKNDCHYVNAFIAETLRYKGVAPLGVPHVALCDMQLDNYHIKEDTFVFGNLLAITRDPNLWSKPDVFDPNRFLDKDNKYMSALPGFTPFGIGRRICLGEKLALADLFWELYHSMAGQS</sequence>
<dbReference type="PANTHER" id="PTHR24300">
    <property type="entry name" value="CYTOCHROME P450 508A4-RELATED"/>
    <property type="match status" value="1"/>
</dbReference>
<dbReference type="InterPro" id="IPR036396">
    <property type="entry name" value="Cyt_P450_sf"/>
</dbReference>
<evidence type="ECO:0000256" key="8">
    <source>
        <dbReference type="ARBA" id="ARBA00022824"/>
    </source>
</evidence>
<keyword evidence="16" id="KW-0812">Transmembrane</keyword>
<keyword evidence="6 14" id="KW-0349">Heme</keyword>
<dbReference type="EMBL" id="CAJPVJ010012140">
    <property type="protein sequence ID" value="CAG2174169.1"/>
    <property type="molecule type" value="Genomic_DNA"/>
</dbReference>
<keyword evidence="18" id="KW-1185">Reference proteome</keyword>
<accession>A0A7R9QTD5</accession>
<evidence type="ECO:0000313" key="18">
    <source>
        <dbReference type="Proteomes" id="UP000728032"/>
    </source>
</evidence>
<dbReference type="PROSITE" id="PS00086">
    <property type="entry name" value="CYTOCHROME_P450"/>
    <property type="match status" value="1"/>
</dbReference>
<dbReference type="GO" id="GO:0020037">
    <property type="term" value="F:heme binding"/>
    <property type="evidence" value="ECO:0007669"/>
    <property type="project" value="InterPro"/>
</dbReference>
<evidence type="ECO:0000256" key="2">
    <source>
        <dbReference type="ARBA" id="ARBA00003690"/>
    </source>
</evidence>